<reference evidence="1 2" key="1">
    <citation type="journal article" date="2020" name="Cell">
        <title>Large-Scale Comparative Analyses of Tick Genomes Elucidate Their Genetic Diversity and Vector Capacities.</title>
        <authorList>
            <consortium name="Tick Genome and Microbiome Consortium (TIGMIC)"/>
            <person name="Jia N."/>
            <person name="Wang J."/>
            <person name="Shi W."/>
            <person name="Du L."/>
            <person name="Sun Y."/>
            <person name="Zhan W."/>
            <person name="Jiang J.F."/>
            <person name="Wang Q."/>
            <person name="Zhang B."/>
            <person name="Ji P."/>
            <person name="Bell-Sakyi L."/>
            <person name="Cui X.M."/>
            <person name="Yuan T.T."/>
            <person name="Jiang B.G."/>
            <person name="Yang W.F."/>
            <person name="Lam T.T."/>
            <person name="Chang Q.C."/>
            <person name="Ding S.J."/>
            <person name="Wang X.J."/>
            <person name="Zhu J.G."/>
            <person name="Ruan X.D."/>
            <person name="Zhao L."/>
            <person name="Wei J.T."/>
            <person name="Ye R.Z."/>
            <person name="Que T.C."/>
            <person name="Du C.H."/>
            <person name="Zhou Y.H."/>
            <person name="Cheng J.X."/>
            <person name="Dai P.F."/>
            <person name="Guo W.B."/>
            <person name="Han X.H."/>
            <person name="Huang E.J."/>
            <person name="Li L.F."/>
            <person name="Wei W."/>
            <person name="Gao Y.C."/>
            <person name="Liu J.Z."/>
            <person name="Shao H.Z."/>
            <person name="Wang X."/>
            <person name="Wang C.C."/>
            <person name="Yang T.C."/>
            <person name="Huo Q.B."/>
            <person name="Li W."/>
            <person name="Chen H.Y."/>
            <person name="Chen S.E."/>
            <person name="Zhou L.G."/>
            <person name="Ni X.B."/>
            <person name="Tian J.H."/>
            <person name="Sheng Y."/>
            <person name="Liu T."/>
            <person name="Pan Y.S."/>
            <person name="Xia L.Y."/>
            <person name="Li J."/>
            <person name="Zhao F."/>
            <person name="Cao W.C."/>
        </authorList>
    </citation>
    <scope>NUCLEOTIDE SEQUENCE [LARGE SCALE GENOMIC DNA]</scope>
    <source>
        <strain evidence="1">Iper-2018</strain>
    </source>
</reference>
<comment type="caution">
    <text evidence="1">The sequence shown here is derived from an EMBL/GenBank/DDBJ whole genome shotgun (WGS) entry which is preliminary data.</text>
</comment>
<name>A0AC60PR75_IXOPE</name>
<sequence>MTSRGIRRRDCVFKLGDSVRATVTSESRELPAPKPVAAPTNHGGRRLGEFSRRFSPPSSLGPQEVPDWFGNWNPVRDPQGDGRVCRPWRNLRHQILSSFEEELFHQRDQLLFGKRQRLVVASCQDGEEDV</sequence>
<accession>A0AC60PR75</accession>
<gene>
    <name evidence="1" type="ORF">HPB47_000757</name>
</gene>
<proteinExistence type="predicted"/>
<evidence type="ECO:0000313" key="1">
    <source>
        <dbReference type="EMBL" id="KAG0423476.1"/>
    </source>
</evidence>
<dbReference type="EMBL" id="JABSTQ010010096">
    <property type="protein sequence ID" value="KAG0423476.1"/>
    <property type="molecule type" value="Genomic_DNA"/>
</dbReference>
<keyword evidence="2" id="KW-1185">Reference proteome</keyword>
<organism evidence="1 2">
    <name type="scientific">Ixodes persulcatus</name>
    <name type="common">Taiga tick</name>
    <dbReference type="NCBI Taxonomy" id="34615"/>
    <lineage>
        <taxon>Eukaryota</taxon>
        <taxon>Metazoa</taxon>
        <taxon>Ecdysozoa</taxon>
        <taxon>Arthropoda</taxon>
        <taxon>Chelicerata</taxon>
        <taxon>Arachnida</taxon>
        <taxon>Acari</taxon>
        <taxon>Parasitiformes</taxon>
        <taxon>Ixodida</taxon>
        <taxon>Ixodoidea</taxon>
        <taxon>Ixodidae</taxon>
        <taxon>Ixodinae</taxon>
        <taxon>Ixodes</taxon>
    </lineage>
</organism>
<dbReference type="Proteomes" id="UP000805193">
    <property type="component" value="Unassembled WGS sequence"/>
</dbReference>
<protein>
    <submittedName>
        <fullName evidence="1">Uncharacterized protein</fullName>
    </submittedName>
</protein>
<evidence type="ECO:0000313" key="2">
    <source>
        <dbReference type="Proteomes" id="UP000805193"/>
    </source>
</evidence>